<evidence type="ECO:0000313" key="6">
    <source>
        <dbReference type="EMBL" id="BBA30641.1"/>
    </source>
</evidence>
<keyword evidence="3 5" id="KW-0732">Signal</keyword>
<name>A0A286T345_9HEMI</name>
<dbReference type="SUPFAM" id="SSF50814">
    <property type="entry name" value="Lipocalins"/>
    <property type="match status" value="1"/>
</dbReference>
<keyword evidence="2" id="KW-0964">Secreted</keyword>
<dbReference type="GO" id="GO:0005576">
    <property type="term" value="C:extracellular region"/>
    <property type="evidence" value="ECO:0007669"/>
    <property type="project" value="UniProtKB-SubCell"/>
</dbReference>
<evidence type="ECO:0000256" key="4">
    <source>
        <dbReference type="ARBA" id="ARBA00034121"/>
    </source>
</evidence>
<feature type="chain" id="PRO_5012809572" evidence="5">
    <location>
        <begin position="19"/>
        <end position="210"/>
    </location>
</feature>
<dbReference type="Pfam" id="PF03973">
    <property type="entry name" value="Triabin"/>
    <property type="match status" value="1"/>
</dbReference>
<dbReference type="EMBL" id="AB999687">
    <property type="protein sequence ID" value="BBA30641.1"/>
    <property type="molecule type" value="mRNA"/>
</dbReference>
<reference evidence="6" key="1">
    <citation type="journal article" date="2017" name="Acta Trop.">
        <title>Salivary gland transcripts of the kissing bug, Panstrongylus chinai, a vector of Chagas disease.</title>
        <authorList>
            <person name="Kato H."/>
            <person name="Jochim R.C."/>
            <person name="Gomez E.A."/>
            <person name="Tsunekawa S."/>
            <person name="Valenzuela J.G."/>
            <person name="Hashiguchi Y."/>
        </authorList>
    </citation>
    <scope>NUCLEOTIDE SEQUENCE</scope>
    <source>
        <tissue evidence="6">Salivary gland</tissue>
    </source>
</reference>
<evidence type="ECO:0000256" key="3">
    <source>
        <dbReference type="ARBA" id="ARBA00022729"/>
    </source>
</evidence>
<organism evidence="6">
    <name type="scientific">Panstrongylus chinai</name>
    <dbReference type="NCBI Taxonomy" id="156444"/>
    <lineage>
        <taxon>Eukaryota</taxon>
        <taxon>Metazoa</taxon>
        <taxon>Ecdysozoa</taxon>
        <taxon>Arthropoda</taxon>
        <taxon>Hexapoda</taxon>
        <taxon>Insecta</taxon>
        <taxon>Pterygota</taxon>
        <taxon>Neoptera</taxon>
        <taxon>Paraneoptera</taxon>
        <taxon>Hemiptera</taxon>
        <taxon>Heteroptera</taxon>
        <taxon>Panheteroptera</taxon>
        <taxon>Cimicomorpha</taxon>
        <taxon>Reduviidae</taxon>
        <taxon>Triatominae</taxon>
        <taxon>Panstrongylus</taxon>
    </lineage>
</organism>
<dbReference type="InterPro" id="IPR012674">
    <property type="entry name" value="Calycin"/>
</dbReference>
<dbReference type="CDD" id="cd19423">
    <property type="entry name" value="lipocalin_LTBP1-like"/>
    <property type="match status" value="1"/>
</dbReference>
<proteinExistence type="evidence at transcript level"/>
<evidence type="ECO:0000256" key="2">
    <source>
        <dbReference type="ARBA" id="ARBA00022525"/>
    </source>
</evidence>
<protein>
    <submittedName>
        <fullName evidence="6">Pc57, similar to Td26,salivary lipocalin</fullName>
    </submittedName>
</protein>
<sequence length="210" mass="23923">MKTILAVIFLGILTFAFADYPPIKECKHPTAMEGFDLDKFMEGTWYVTNAKHGSTSTVCREYRSKIRDDNGKLVLIGDGYYTFQNQSVYFKVRCKKQSNEDKKLLIFNCTQRMVGNDQVKFQFPLQVTILSTDYNNFAVMYRCIQLPAKLGSLFEDNLLVLHRDATNTDDNDSKIKQALESQGSSLASLNSRKNSTCLEAPKRNKSKTIL</sequence>
<dbReference type="GO" id="GO:0030682">
    <property type="term" value="P:symbiont-mediated perturbation of host defenses"/>
    <property type="evidence" value="ECO:0007669"/>
    <property type="project" value="InterPro"/>
</dbReference>
<comment type="similarity">
    <text evidence="4">Belongs to the calycin superfamily. Triabin family.</text>
</comment>
<evidence type="ECO:0000256" key="1">
    <source>
        <dbReference type="ARBA" id="ARBA00004613"/>
    </source>
</evidence>
<evidence type="ECO:0000256" key="5">
    <source>
        <dbReference type="SAM" id="SignalP"/>
    </source>
</evidence>
<dbReference type="InterPro" id="IPR005657">
    <property type="entry name" value="Triabi/Procalin"/>
</dbReference>
<comment type="subcellular location">
    <subcellularLocation>
        <location evidence="1">Secreted</location>
    </subcellularLocation>
</comment>
<feature type="signal peptide" evidence="5">
    <location>
        <begin position="1"/>
        <end position="18"/>
    </location>
</feature>
<accession>A0A286T345</accession>
<dbReference type="AlphaFoldDB" id="A0A286T345"/>
<dbReference type="Gene3D" id="2.40.128.20">
    <property type="match status" value="1"/>
</dbReference>